<accession>A0A1R3KJI6</accession>
<protein>
    <submittedName>
        <fullName evidence="2">Uncharacterized protein</fullName>
    </submittedName>
</protein>
<dbReference type="Proteomes" id="UP000187203">
    <property type="component" value="Unassembled WGS sequence"/>
</dbReference>
<reference evidence="3" key="1">
    <citation type="submission" date="2013-09" db="EMBL/GenBank/DDBJ databases">
        <title>Corchorus olitorius genome sequencing.</title>
        <authorList>
            <person name="Alam M."/>
            <person name="Haque M.S."/>
            <person name="Islam M.S."/>
            <person name="Emdad E.M."/>
            <person name="Islam M.M."/>
            <person name="Ahmed B."/>
            <person name="Halim A."/>
            <person name="Hossen Q.M.M."/>
            <person name="Hossain M.Z."/>
            <person name="Ahmed R."/>
            <person name="Khan M.M."/>
            <person name="Islam R."/>
            <person name="Rashid M.M."/>
            <person name="Khan S.A."/>
            <person name="Rahman M.S."/>
            <person name="Alam M."/>
            <person name="Yahiya A.S."/>
            <person name="Khan M.S."/>
            <person name="Azam M.S."/>
            <person name="Haque T."/>
            <person name="Lashkar M.Z.H."/>
            <person name="Akhand A.I."/>
            <person name="Morshed G."/>
            <person name="Roy S."/>
            <person name="Uddin K.S."/>
            <person name="Rabeya T."/>
            <person name="Hossain A.S."/>
            <person name="Chowdhury A."/>
            <person name="Snigdha A.R."/>
            <person name="Mortoza M.S."/>
            <person name="Matin S.A."/>
            <person name="Hoque S.M.E."/>
            <person name="Islam M.K."/>
            <person name="Roy D.K."/>
            <person name="Haider R."/>
            <person name="Moosa M.M."/>
            <person name="Elias S.M."/>
            <person name="Hasan A.M."/>
            <person name="Jahan S."/>
            <person name="Shafiuddin M."/>
            <person name="Mahmood N."/>
            <person name="Shommy N.S."/>
        </authorList>
    </citation>
    <scope>NUCLEOTIDE SEQUENCE [LARGE SCALE GENOMIC DNA]</scope>
    <source>
        <strain evidence="3">cv. O-4</strain>
    </source>
</reference>
<keyword evidence="3" id="KW-1185">Reference proteome</keyword>
<gene>
    <name evidence="2" type="ORF">COLO4_07494</name>
</gene>
<proteinExistence type="predicted"/>
<evidence type="ECO:0000256" key="1">
    <source>
        <dbReference type="SAM" id="MobiDB-lite"/>
    </source>
</evidence>
<name>A0A1R3KJI6_9ROSI</name>
<feature type="region of interest" description="Disordered" evidence="1">
    <location>
        <begin position="1"/>
        <end position="30"/>
    </location>
</feature>
<organism evidence="2 3">
    <name type="scientific">Corchorus olitorius</name>
    <dbReference type="NCBI Taxonomy" id="93759"/>
    <lineage>
        <taxon>Eukaryota</taxon>
        <taxon>Viridiplantae</taxon>
        <taxon>Streptophyta</taxon>
        <taxon>Embryophyta</taxon>
        <taxon>Tracheophyta</taxon>
        <taxon>Spermatophyta</taxon>
        <taxon>Magnoliopsida</taxon>
        <taxon>eudicotyledons</taxon>
        <taxon>Gunneridae</taxon>
        <taxon>Pentapetalae</taxon>
        <taxon>rosids</taxon>
        <taxon>malvids</taxon>
        <taxon>Malvales</taxon>
        <taxon>Malvaceae</taxon>
        <taxon>Grewioideae</taxon>
        <taxon>Apeibeae</taxon>
        <taxon>Corchorus</taxon>
    </lineage>
</organism>
<evidence type="ECO:0000313" key="3">
    <source>
        <dbReference type="Proteomes" id="UP000187203"/>
    </source>
</evidence>
<dbReference type="EMBL" id="AWUE01013333">
    <property type="protein sequence ID" value="OMP07251.1"/>
    <property type="molecule type" value="Genomic_DNA"/>
</dbReference>
<feature type="compositionally biased region" description="Polar residues" evidence="1">
    <location>
        <begin position="1"/>
        <end position="10"/>
    </location>
</feature>
<dbReference type="AlphaFoldDB" id="A0A1R3KJI6"/>
<sequence>MKANTTTHFRQPSEEAPPGYSHLPCLHRRH</sequence>
<evidence type="ECO:0000313" key="2">
    <source>
        <dbReference type="EMBL" id="OMP07251.1"/>
    </source>
</evidence>
<comment type="caution">
    <text evidence="2">The sequence shown here is derived from an EMBL/GenBank/DDBJ whole genome shotgun (WGS) entry which is preliminary data.</text>
</comment>